<protein>
    <submittedName>
        <fullName evidence="7">Sugar kinase</fullName>
    </submittedName>
</protein>
<dbReference type="InterPro" id="IPR011611">
    <property type="entry name" value="PfkB_dom"/>
</dbReference>
<evidence type="ECO:0000256" key="3">
    <source>
        <dbReference type="ARBA" id="ARBA00022741"/>
    </source>
</evidence>
<evidence type="ECO:0000256" key="2">
    <source>
        <dbReference type="ARBA" id="ARBA00022679"/>
    </source>
</evidence>
<comment type="similarity">
    <text evidence="1">Belongs to the carbohydrate kinase PfkB family.</text>
</comment>
<gene>
    <name evidence="7" type="ORF">DP939_38785</name>
</gene>
<evidence type="ECO:0000256" key="4">
    <source>
        <dbReference type="ARBA" id="ARBA00022777"/>
    </source>
</evidence>
<dbReference type="Gene3D" id="3.40.1190.20">
    <property type="match status" value="1"/>
</dbReference>
<dbReference type="CDD" id="cd01166">
    <property type="entry name" value="KdgK"/>
    <property type="match status" value="1"/>
</dbReference>
<evidence type="ECO:0000256" key="5">
    <source>
        <dbReference type="ARBA" id="ARBA00022840"/>
    </source>
</evidence>
<keyword evidence="8" id="KW-1185">Reference proteome</keyword>
<name>A0A366LMB0_9ACTN</name>
<dbReference type="GO" id="GO:0005524">
    <property type="term" value="F:ATP binding"/>
    <property type="evidence" value="ECO:0007669"/>
    <property type="project" value="UniProtKB-KW"/>
</dbReference>
<dbReference type="Pfam" id="PF00294">
    <property type="entry name" value="PfkB"/>
    <property type="match status" value="1"/>
</dbReference>
<dbReference type="Proteomes" id="UP000253303">
    <property type="component" value="Unassembled WGS sequence"/>
</dbReference>
<reference evidence="7 8" key="1">
    <citation type="submission" date="2018-06" db="EMBL/GenBank/DDBJ databases">
        <title>Sphaerisporangium craniellae sp. nov., isolated from a marine sponge in the South China Sea.</title>
        <authorList>
            <person name="Li L."/>
        </authorList>
    </citation>
    <scope>NUCLEOTIDE SEQUENCE [LARGE SCALE GENOMIC DNA]</scope>
    <source>
        <strain evidence="7 8">LHW63015</strain>
    </source>
</reference>
<dbReference type="InterPro" id="IPR050306">
    <property type="entry name" value="PfkB_Carbo_kinase"/>
</dbReference>
<evidence type="ECO:0000313" key="8">
    <source>
        <dbReference type="Proteomes" id="UP000253303"/>
    </source>
</evidence>
<evidence type="ECO:0000313" key="7">
    <source>
        <dbReference type="EMBL" id="RBQ14800.1"/>
    </source>
</evidence>
<sequence>MSLHDVATRSGRRSRTVDVVVLGEPLVEFSSERPLNDAELFRLSFSGDALNASVAAAAQGARVALVTRVGDDEFGERLIRFAAGRGVDTGWMIRGGGPTGAYAVGADPSGERAFSYLRQGSAATRLSPADVDRSPVASAKVVLLSGIAAAISESCAQAVRHAARLASGRVVYDPNFRARLTTPAQAAQVLRDIAPHTALVKISSPGDSTALLGVADPEKTARACLDLGAPAVAVTMGEDGVLLAGREAAPVLVPARTAPTIVDQTGAGDNFAGALAAWLARGESLPAAVAAGTAAAAVSLAGQGGTGRVATPEDVERLLAG</sequence>
<comment type="caution">
    <text evidence="7">The sequence shown here is derived from an EMBL/GenBank/DDBJ whole genome shotgun (WGS) entry which is preliminary data.</text>
</comment>
<dbReference type="PANTHER" id="PTHR43085">
    <property type="entry name" value="HEXOKINASE FAMILY MEMBER"/>
    <property type="match status" value="1"/>
</dbReference>
<evidence type="ECO:0000256" key="1">
    <source>
        <dbReference type="ARBA" id="ARBA00010688"/>
    </source>
</evidence>
<dbReference type="AlphaFoldDB" id="A0A366LMB0"/>
<dbReference type="GO" id="GO:0016301">
    <property type="term" value="F:kinase activity"/>
    <property type="evidence" value="ECO:0007669"/>
    <property type="project" value="UniProtKB-KW"/>
</dbReference>
<dbReference type="OrthoDB" id="9808601at2"/>
<keyword evidence="3" id="KW-0547">Nucleotide-binding</keyword>
<dbReference type="InterPro" id="IPR029056">
    <property type="entry name" value="Ribokinase-like"/>
</dbReference>
<organism evidence="7 8">
    <name type="scientific">Spongiactinospora rosea</name>
    <dbReference type="NCBI Taxonomy" id="2248750"/>
    <lineage>
        <taxon>Bacteria</taxon>
        <taxon>Bacillati</taxon>
        <taxon>Actinomycetota</taxon>
        <taxon>Actinomycetes</taxon>
        <taxon>Streptosporangiales</taxon>
        <taxon>Streptosporangiaceae</taxon>
        <taxon>Spongiactinospora</taxon>
    </lineage>
</organism>
<dbReference type="SUPFAM" id="SSF53613">
    <property type="entry name" value="Ribokinase-like"/>
    <property type="match status" value="1"/>
</dbReference>
<dbReference type="PANTHER" id="PTHR43085:SF1">
    <property type="entry name" value="PSEUDOURIDINE KINASE-RELATED"/>
    <property type="match status" value="1"/>
</dbReference>
<dbReference type="EMBL" id="QMEY01000029">
    <property type="protein sequence ID" value="RBQ14800.1"/>
    <property type="molecule type" value="Genomic_DNA"/>
</dbReference>
<keyword evidence="4 7" id="KW-0418">Kinase</keyword>
<accession>A0A366LMB0</accession>
<proteinExistence type="inferred from homology"/>
<keyword evidence="2" id="KW-0808">Transferase</keyword>
<keyword evidence="5" id="KW-0067">ATP-binding</keyword>
<evidence type="ECO:0000259" key="6">
    <source>
        <dbReference type="Pfam" id="PF00294"/>
    </source>
</evidence>
<feature type="domain" description="Carbohydrate kinase PfkB" evidence="6">
    <location>
        <begin position="29"/>
        <end position="306"/>
    </location>
</feature>